<evidence type="ECO:0000313" key="2">
    <source>
        <dbReference type="EMBL" id="APA08150.1"/>
    </source>
</evidence>
<dbReference type="VEuPathDB" id="FungiDB:sscle_03g029200"/>
<feature type="compositionally biased region" description="Polar residues" evidence="1">
    <location>
        <begin position="29"/>
        <end position="42"/>
    </location>
</feature>
<organism evidence="2 3">
    <name type="scientific">Sclerotinia sclerotiorum (strain ATCC 18683 / 1980 / Ss-1)</name>
    <name type="common">White mold</name>
    <name type="synonym">Whetzelinia sclerotiorum</name>
    <dbReference type="NCBI Taxonomy" id="665079"/>
    <lineage>
        <taxon>Eukaryota</taxon>
        <taxon>Fungi</taxon>
        <taxon>Dikarya</taxon>
        <taxon>Ascomycota</taxon>
        <taxon>Pezizomycotina</taxon>
        <taxon>Leotiomycetes</taxon>
        <taxon>Helotiales</taxon>
        <taxon>Sclerotiniaceae</taxon>
        <taxon>Sclerotinia</taxon>
    </lineage>
</organism>
<evidence type="ECO:0000256" key="1">
    <source>
        <dbReference type="SAM" id="MobiDB-lite"/>
    </source>
</evidence>
<accession>A0A1D9PZM8</accession>
<name>A0A1D9PZM8_SCLS1</name>
<sequence>MAMLLGLPTTIDRRDGKGSFPSIPLSYTPPRSSAYSTRQSNPPSITLWTSEISAPLWDIFVPEDE</sequence>
<protein>
    <submittedName>
        <fullName evidence="2">Uncharacterized protein</fullName>
    </submittedName>
</protein>
<dbReference type="Proteomes" id="UP000177798">
    <property type="component" value="Chromosome 3"/>
</dbReference>
<reference evidence="3" key="1">
    <citation type="journal article" date="2017" name="Genome Biol. Evol.">
        <title>The complete genome sequence of the phytopathogenic fungus Sclerotinia sclerotiorum reveals insights into the genome architecture of broad host range pathogens.</title>
        <authorList>
            <person name="Derbyshire M."/>
            <person name="Denton-Giles M."/>
            <person name="Hegedus D."/>
            <person name="Seifbarghy S."/>
            <person name="Rollins J."/>
            <person name="van Kan J."/>
            <person name="Seidl M.F."/>
            <person name="Faino L."/>
            <person name="Mbengue M."/>
            <person name="Navaud O."/>
            <person name="Raffaele S."/>
            <person name="Hammond-Kosack K."/>
            <person name="Heard S."/>
            <person name="Oliver R."/>
        </authorList>
    </citation>
    <scope>NUCLEOTIDE SEQUENCE [LARGE SCALE GENOMIC DNA]</scope>
    <source>
        <strain evidence="3">ATCC 18683 / 1980 / Ss-1</strain>
    </source>
</reference>
<evidence type="ECO:0000313" key="3">
    <source>
        <dbReference type="Proteomes" id="UP000177798"/>
    </source>
</evidence>
<gene>
    <name evidence="2" type="ORF">sscle_03g029200</name>
</gene>
<dbReference type="EMBL" id="CP017816">
    <property type="protein sequence ID" value="APA08150.1"/>
    <property type="molecule type" value="Genomic_DNA"/>
</dbReference>
<feature type="region of interest" description="Disordered" evidence="1">
    <location>
        <begin position="1"/>
        <end position="42"/>
    </location>
</feature>
<proteinExistence type="predicted"/>
<dbReference type="AlphaFoldDB" id="A0A1D9PZM8"/>